<gene>
    <name evidence="2" type="ORF">NPRO_14500</name>
</gene>
<dbReference type="GO" id="GO:0071949">
    <property type="term" value="F:FAD binding"/>
    <property type="evidence" value="ECO:0007669"/>
    <property type="project" value="InterPro"/>
</dbReference>
<dbReference type="InterPro" id="IPR036318">
    <property type="entry name" value="FAD-bd_PCMH-like_sf"/>
</dbReference>
<sequence length="287" mass="30363">MAGRGVVKPISLSELAEAVRENERVVIRGSSSKRQFCEERSGTAVDLTGLRGILSLEPEDQVVEVGAGTLLSELQDELAEVGACLPFPSAESVGPLGAGFPGTVGGLVSLPLPHGLEAQCGSARDWVLGLSLVRSDGAVARCGSKAVKNVAGYDVQKLIIGARGTLGIVASVILRLYPLRALPPTEFEQLRDPSGSAVRIVRCLPDAFERLKSEVGDALYGYDPASCTLWTDPQKEVRIEPGRGWRIGPSGEGFNDAHSGNASELARRTRLALDPLGKFNPEPVEAK</sequence>
<name>A0A809RH97_9BACT</name>
<feature type="domain" description="FAD-binding PCMH-type" evidence="1">
    <location>
        <begin position="1"/>
        <end position="179"/>
    </location>
</feature>
<accession>A0A809RH97</accession>
<dbReference type="InterPro" id="IPR006094">
    <property type="entry name" value="Oxid_FAD_bind_N"/>
</dbReference>
<dbReference type="KEGG" id="npy:NPRO_14500"/>
<dbReference type="InterPro" id="IPR016166">
    <property type="entry name" value="FAD-bd_PCMH"/>
</dbReference>
<evidence type="ECO:0000313" key="3">
    <source>
        <dbReference type="Proteomes" id="UP000662873"/>
    </source>
</evidence>
<dbReference type="SUPFAM" id="SSF56176">
    <property type="entry name" value="FAD-binding/transporter-associated domain-like"/>
    <property type="match status" value="1"/>
</dbReference>
<evidence type="ECO:0000313" key="2">
    <source>
        <dbReference type="EMBL" id="BBO23855.1"/>
    </source>
</evidence>
<dbReference type="InterPro" id="IPR016169">
    <property type="entry name" value="FAD-bd_PCMH_sub2"/>
</dbReference>
<organism evidence="2 3">
    <name type="scientific">Candidatus Nitrosymbiomonas proteolyticus</name>
    <dbReference type="NCBI Taxonomy" id="2608984"/>
    <lineage>
        <taxon>Bacteria</taxon>
        <taxon>Bacillati</taxon>
        <taxon>Armatimonadota</taxon>
        <taxon>Armatimonadota incertae sedis</taxon>
        <taxon>Candidatus Nitrosymbiomonas</taxon>
    </lineage>
</organism>
<dbReference type="Gene3D" id="3.30.465.10">
    <property type="match status" value="1"/>
</dbReference>
<dbReference type="EMBL" id="AP021858">
    <property type="protein sequence ID" value="BBO23855.1"/>
    <property type="molecule type" value="Genomic_DNA"/>
</dbReference>
<protein>
    <recommendedName>
        <fullName evidence="1">FAD-binding PCMH-type domain-containing protein</fullName>
    </recommendedName>
</protein>
<dbReference type="AlphaFoldDB" id="A0A809RH97"/>
<dbReference type="PANTHER" id="PTHR11748">
    <property type="entry name" value="D-LACTATE DEHYDROGENASE"/>
    <property type="match status" value="1"/>
</dbReference>
<dbReference type="PANTHER" id="PTHR11748:SF103">
    <property type="entry name" value="GLYCOLATE OXIDASE SUBUNIT GLCE"/>
    <property type="match status" value="1"/>
</dbReference>
<dbReference type="Proteomes" id="UP000662873">
    <property type="component" value="Chromosome"/>
</dbReference>
<evidence type="ECO:0000259" key="1">
    <source>
        <dbReference type="PROSITE" id="PS51387"/>
    </source>
</evidence>
<proteinExistence type="predicted"/>
<dbReference type="PROSITE" id="PS51387">
    <property type="entry name" value="FAD_PCMH"/>
    <property type="match status" value="1"/>
</dbReference>
<reference evidence="2" key="1">
    <citation type="journal article" name="DNA Res.">
        <title>The physiological potential of anammox bacteria as revealed by their core genome structure.</title>
        <authorList>
            <person name="Okubo T."/>
            <person name="Toyoda A."/>
            <person name="Fukuhara K."/>
            <person name="Uchiyama I."/>
            <person name="Harigaya Y."/>
            <person name="Kuroiwa M."/>
            <person name="Suzuki T."/>
            <person name="Murakami Y."/>
            <person name="Suwa Y."/>
            <person name="Takami H."/>
        </authorList>
    </citation>
    <scope>NUCLEOTIDE SEQUENCE</scope>
    <source>
        <strain evidence="2">317325-2</strain>
    </source>
</reference>
<dbReference type="Pfam" id="PF01565">
    <property type="entry name" value="FAD_binding_4"/>
    <property type="match status" value="1"/>
</dbReference>